<feature type="transmembrane region" description="Helical" evidence="6">
    <location>
        <begin position="123"/>
        <end position="141"/>
    </location>
</feature>
<evidence type="ECO:0000313" key="9">
    <source>
        <dbReference type="Proteomes" id="UP001139450"/>
    </source>
</evidence>
<feature type="transmembrane region" description="Helical" evidence="6">
    <location>
        <begin position="179"/>
        <end position="201"/>
    </location>
</feature>
<dbReference type="InterPro" id="IPR050351">
    <property type="entry name" value="BphY/WalK/GraS-like"/>
</dbReference>
<feature type="transmembrane region" description="Helical" evidence="6">
    <location>
        <begin position="148"/>
        <end position="167"/>
    </location>
</feature>
<feature type="transmembrane region" description="Helical" evidence="6">
    <location>
        <begin position="97"/>
        <end position="117"/>
    </location>
</feature>
<feature type="transmembrane region" description="Helical" evidence="6">
    <location>
        <begin position="43"/>
        <end position="65"/>
    </location>
</feature>
<evidence type="ECO:0000256" key="1">
    <source>
        <dbReference type="ARBA" id="ARBA00000085"/>
    </source>
</evidence>
<dbReference type="InterPro" id="IPR036097">
    <property type="entry name" value="HisK_dim/P_sf"/>
</dbReference>
<evidence type="ECO:0000256" key="4">
    <source>
        <dbReference type="ARBA" id="ARBA00022777"/>
    </source>
</evidence>
<dbReference type="InterPro" id="IPR048437">
    <property type="entry name" value="MASE11"/>
</dbReference>
<reference evidence="8" key="1">
    <citation type="submission" date="2022-04" db="EMBL/GenBank/DDBJ databases">
        <title>Mucilaginibacter sp. RS28 isolated from freshwater.</title>
        <authorList>
            <person name="Ko S.-R."/>
        </authorList>
    </citation>
    <scope>NUCLEOTIDE SEQUENCE</scope>
    <source>
        <strain evidence="8">RS28</strain>
    </source>
</reference>
<dbReference type="InterPro" id="IPR003661">
    <property type="entry name" value="HisK_dim/P_dom"/>
</dbReference>
<proteinExistence type="predicted"/>
<dbReference type="RefSeq" id="WP_245131457.1">
    <property type="nucleotide sequence ID" value="NZ_JALJEJ010000008.1"/>
</dbReference>
<dbReference type="Gene3D" id="1.10.287.130">
    <property type="match status" value="1"/>
</dbReference>
<dbReference type="EC" id="2.7.13.3" evidence="2"/>
<dbReference type="SUPFAM" id="SSF55785">
    <property type="entry name" value="PYP-like sensor domain (PAS domain)"/>
    <property type="match status" value="1"/>
</dbReference>
<feature type="domain" description="PAS" evidence="7">
    <location>
        <begin position="235"/>
        <end position="306"/>
    </location>
</feature>
<evidence type="ECO:0000256" key="2">
    <source>
        <dbReference type="ARBA" id="ARBA00012438"/>
    </source>
</evidence>
<evidence type="ECO:0000256" key="6">
    <source>
        <dbReference type="SAM" id="Phobius"/>
    </source>
</evidence>
<dbReference type="InterPro" id="IPR035965">
    <property type="entry name" value="PAS-like_dom_sf"/>
</dbReference>
<evidence type="ECO:0000256" key="3">
    <source>
        <dbReference type="ARBA" id="ARBA00022679"/>
    </source>
</evidence>
<organism evidence="8 9">
    <name type="scientific">Mucilaginibacter straminoryzae</name>
    <dbReference type="NCBI Taxonomy" id="2932774"/>
    <lineage>
        <taxon>Bacteria</taxon>
        <taxon>Pseudomonadati</taxon>
        <taxon>Bacteroidota</taxon>
        <taxon>Sphingobacteriia</taxon>
        <taxon>Sphingobacteriales</taxon>
        <taxon>Sphingobacteriaceae</taxon>
        <taxon>Mucilaginibacter</taxon>
    </lineage>
</organism>
<keyword evidence="5 6" id="KW-0472">Membrane</keyword>
<dbReference type="SUPFAM" id="SSF47384">
    <property type="entry name" value="Homodimeric domain of signal transducing histidine kinase"/>
    <property type="match status" value="1"/>
</dbReference>
<dbReference type="InterPro" id="IPR000014">
    <property type="entry name" value="PAS"/>
</dbReference>
<comment type="catalytic activity">
    <reaction evidence="1">
        <text>ATP + protein L-histidine = ADP + protein N-phospho-L-histidine.</text>
        <dbReference type="EC" id="2.7.13.3"/>
    </reaction>
</comment>
<evidence type="ECO:0000256" key="5">
    <source>
        <dbReference type="ARBA" id="ARBA00023136"/>
    </source>
</evidence>
<sequence>MINRITRKGKFIWQAYKTFVHSAIHQPDSEEGVKDISYWREIFFTNCILYSLPFSLIAFVPSVIITYERGLSAIPVVSFLTLFSVIFICLNRRFSLLFRKAFVVTLLYALGIFLTIYFGDFGIGTIFILAVSVFIALLFRSEVVYGSVLLNFVIYGFLAAEIKFGWFSWAVNRYDPAMWIVYTSNFLFLNTIIIVQIRNVIGGLENTLMHEQQLLVDLQTEIEDKVKRNEQLKESETHYKSLFLLNPSPMWIYNVDTLQFLQVNEAATLRYGYTEEEFLSMSIKDIRSNEKIEELQKILQLSLRTNTSSQNITQHRTKDGKQFYVEVICNPIKFKGKHARLVITRNIHAQIEYTRAIQRQNNKLQNIAYIQSHVVRAPLARILGLTQLIKDEPGHESRDPELINYLDTSVKELDDIVKSIISNTEDILPEEHPTIINPLSINEGKI</sequence>
<dbReference type="Gene3D" id="3.30.450.20">
    <property type="entry name" value="PAS domain"/>
    <property type="match status" value="1"/>
</dbReference>
<dbReference type="GO" id="GO:0030295">
    <property type="term" value="F:protein kinase activator activity"/>
    <property type="evidence" value="ECO:0007669"/>
    <property type="project" value="TreeGrafter"/>
</dbReference>
<dbReference type="AlphaFoldDB" id="A0A9X1X6A7"/>
<dbReference type="GO" id="GO:0016020">
    <property type="term" value="C:membrane"/>
    <property type="evidence" value="ECO:0007669"/>
    <property type="project" value="UniProtKB-SubCell"/>
</dbReference>
<dbReference type="CDD" id="cd00082">
    <property type="entry name" value="HisKA"/>
    <property type="match status" value="1"/>
</dbReference>
<evidence type="ECO:0000259" key="7">
    <source>
        <dbReference type="PROSITE" id="PS50112"/>
    </source>
</evidence>
<dbReference type="EMBL" id="JALJEJ010000008">
    <property type="protein sequence ID" value="MCJ8211130.1"/>
    <property type="molecule type" value="Genomic_DNA"/>
</dbReference>
<dbReference type="Pfam" id="PF20969">
    <property type="entry name" value="MASE11"/>
    <property type="match status" value="1"/>
</dbReference>
<feature type="transmembrane region" description="Helical" evidence="6">
    <location>
        <begin position="71"/>
        <end position="90"/>
    </location>
</feature>
<dbReference type="GO" id="GO:0007234">
    <property type="term" value="P:osmosensory signaling via phosphorelay pathway"/>
    <property type="evidence" value="ECO:0007669"/>
    <property type="project" value="TreeGrafter"/>
</dbReference>
<evidence type="ECO:0000313" key="8">
    <source>
        <dbReference type="EMBL" id="MCJ8211130.1"/>
    </source>
</evidence>
<dbReference type="SMART" id="SM00091">
    <property type="entry name" value="PAS"/>
    <property type="match status" value="1"/>
</dbReference>
<keyword evidence="9" id="KW-1185">Reference proteome</keyword>
<keyword evidence="6" id="KW-1133">Transmembrane helix</keyword>
<dbReference type="PANTHER" id="PTHR42878">
    <property type="entry name" value="TWO-COMPONENT HISTIDINE KINASE"/>
    <property type="match status" value="1"/>
</dbReference>
<gene>
    <name evidence="8" type="ORF">MUY27_15530</name>
</gene>
<name>A0A9X1X6A7_9SPHI</name>
<dbReference type="GO" id="GO:0000156">
    <property type="term" value="F:phosphorelay response regulator activity"/>
    <property type="evidence" value="ECO:0007669"/>
    <property type="project" value="TreeGrafter"/>
</dbReference>
<dbReference type="GO" id="GO:0000155">
    <property type="term" value="F:phosphorelay sensor kinase activity"/>
    <property type="evidence" value="ECO:0007669"/>
    <property type="project" value="InterPro"/>
</dbReference>
<dbReference type="PROSITE" id="PS50112">
    <property type="entry name" value="PAS"/>
    <property type="match status" value="1"/>
</dbReference>
<dbReference type="PANTHER" id="PTHR42878:SF15">
    <property type="entry name" value="BACTERIOPHYTOCHROME"/>
    <property type="match status" value="1"/>
</dbReference>
<accession>A0A9X1X6A7</accession>
<keyword evidence="6" id="KW-0812">Transmembrane</keyword>
<keyword evidence="3" id="KW-0808">Transferase</keyword>
<dbReference type="NCBIfam" id="TIGR00229">
    <property type="entry name" value="sensory_box"/>
    <property type="match status" value="1"/>
</dbReference>
<dbReference type="Proteomes" id="UP001139450">
    <property type="component" value="Unassembled WGS sequence"/>
</dbReference>
<dbReference type="CDD" id="cd00130">
    <property type="entry name" value="PAS"/>
    <property type="match status" value="1"/>
</dbReference>
<dbReference type="Pfam" id="PF13426">
    <property type="entry name" value="PAS_9"/>
    <property type="match status" value="1"/>
</dbReference>
<protein>
    <recommendedName>
        <fullName evidence="2">histidine kinase</fullName>
        <ecNumber evidence="2">2.7.13.3</ecNumber>
    </recommendedName>
</protein>
<comment type="caution">
    <text evidence="8">The sequence shown here is derived from an EMBL/GenBank/DDBJ whole genome shotgun (WGS) entry which is preliminary data.</text>
</comment>
<keyword evidence="4" id="KW-0418">Kinase</keyword>